<dbReference type="EMBL" id="CM004478">
    <property type="protein sequence ID" value="OCT72262.1"/>
    <property type="molecule type" value="Genomic_DNA"/>
</dbReference>
<protein>
    <submittedName>
        <fullName evidence="1">Uncharacterized protein</fullName>
    </submittedName>
</protein>
<organism evidence="1 2">
    <name type="scientific">Xenopus laevis</name>
    <name type="common">African clawed frog</name>
    <dbReference type="NCBI Taxonomy" id="8355"/>
    <lineage>
        <taxon>Eukaryota</taxon>
        <taxon>Metazoa</taxon>
        <taxon>Chordata</taxon>
        <taxon>Craniata</taxon>
        <taxon>Vertebrata</taxon>
        <taxon>Euteleostomi</taxon>
        <taxon>Amphibia</taxon>
        <taxon>Batrachia</taxon>
        <taxon>Anura</taxon>
        <taxon>Pipoidea</taxon>
        <taxon>Pipidae</taxon>
        <taxon>Xenopodinae</taxon>
        <taxon>Xenopus</taxon>
        <taxon>Xenopus</taxon>
    </lineage>
</organism>
<dbReference type="AlphaFoldDB" id="A0A974CFD2"/>
<name>A0A974CFD2_XENLA</name>
<sequence>MNAQFNHTYVTFREASVPFLKRISRVAACRTPLHKLFASLSGGACVDRFSQHRSTIHTGNRSLPVSRHCLEYGHTSDDLKFRVIQHVPPLKRGGDRALALKRAEVKWIDRLGTLSPQGLNREFDLHLFL</sequence>
<dbReference type="Proteomes" id="UP000694892">
    <property type="component" value="Chromosome 7L"/>
</dbReference>
<gene>
    <name evidence="1" type="ORF">XELAEV_18035233mg</name>
</gene>
<proteinExistence type="predicted"/>
<evidence type="ECO:0000313" key="1">
    <source>
        <dbReference type="EMBL" id="OCT72262.1"/>
    </source>
</evidence>
<evidence type="ECO:0000313" key="2">
    <source>
        <dbReference type="Proteomes" id="UP000694892"/>
    </source>
</evidence>
<reference evidence="2" key="1">
    <citation type="journal article" date="2016" name="Nature">
        <title>Genome evolution in the allotetraploid frog Xenopus laevis.</title>
        <authorList>
            <person name="Session A.M."/>
            <person name="Uno Y."/>
            <person name="Kwon T."/>
            <person name="Chapman J.A."/>
            <person name="Toyoda A."/>
            <person name="Takahashi S."/>
            <person name="Fukui A."/>
            <person name="Hikosaka A."/>
            <person name="Suzuki A."/>
            <person name="Kondo M."/>
            <person name="van Heeringen S.J."/>
            <person name="Quigley I."/>
            <person name="Heinz S."/>
            <person name="Ogino H."/>
            <person name="Ochi H."/>
            <person name="Hellsten U."/>
            <person name="Lyons J.B."/>
            <person name="Simakov O."/>
            <person name="Putnam N."/>
            <person name="Stites J."/>
            <person name="Kuroki Y."/>
            <person name="Tanaka T."/>
            <person name="Michiue T."/>
            <person name="Watanabe M."/>
            <person name="Bogdanovic O."/>
            <person name="Lister R."/>
            <person name="Georgiou G."/>
            <person name="Paranjpe S.S."/>
            <person name="van Kruijsbergen I."/>
            <person name="Shu S."/>
            <person name="Carlson J."/>
            <person name="Kinoshita T."/>
            <person name="Ohta Y."/>
            <person name="Mawaribuchi S."/>
            <person name="Jenkins J."/>
            <person name="Grimwood J."/>
            <person name="Schmutz J."/>
            <person name="Mitros T."/>
            <person name="Mozaffari S.V."/>
            <person name="Suzuki Y."/>
            <person name="Haramoto Y."/>
            <person name="Yamamoto T.S."/>
            <person name="Takagi C."/>
            <person name="Heald R."/>
            <person name="Miller K."/>
            <person name="Haudenschild C."/>
            <person name="Kitzman J."/>
            <person name="Nakayama T."/>
            <person name="Izutsu Y."/>
            <person name="Robert J."/>
            <person name="Fortriede J."/>
            <person name="Burns K."/>
            <person name="Lotay V."/>
            <person name="Karimi K."/>
            <person name="Yasuoka Y."/>
            <person name="Dichmann D.S."/>
            <person name="Flajnik M.F."/>
            <person name="Houston D.W."/>
            <person name="Shendure J."/>
            <person name="DuPasquier L."/>
            <person name="Vize P.D."/>
            <person name="Zorn A.M."/>
            <person name="Ito M."/>
            <person name="Marcotte E.M."/>
            <person name="Wallingford J.B."/>
            <person name="Ito Y."/>
            <person name="Asashima M."/>
            <person name="Ueno N."/>
            <person name="Matsuda Y."/>
            <person name="Veenstra G.J."/>
            <person name="Fujiyama A."/>
            <person name="Harland R.M."/>
            <person name="Taira M."/>
            <person name="Rokhsar D.S."/>
        </authorList>
    </citation>
    <scope>NUCLEOTIDE SEQUENCE [LARGE SCALE GENOMIC DNA]</scope>
    <source>
        <strain evidence="2">J</strain>
    </source>
</reference>
<accession>A0A974CFD2</accession>